<reference evidence="1 2" key="1">
    <citation type="journal article" date="2019" name="Commun. Biol.">
        <title>The bagworm genome reveals a unique fibroin gene that provides high tensile strength.</title>
        <authorList>
            <person name="Kono N."/>
            <person name="Nakamura H."/>
            <person name="Ohtoshi R."/>
            <person name="Tomita M."/>
            <person name="Numata K."/>
            <person name="Arakawa K."/>
        </authorList>
    </citation>
    <scope>NUCLEOTIDE SEQUENCE [LARGE SCALE GENOMIC DNA]</scope>
</reference>
<protein>
    <submittedName>
        <fullName evidence="1">Uncharacterized protein</fullName>
    </submittedName>
</protein>
<sequence length="129" mass="14817">MKSHLEPLRFDSLVNLVTEVTHFKMKNVPEGLFQKSLQIMSPVFVKCQNMPIDAPAMRSTGLDSFIGEQIVTASWRAQYRLTEVLQTLRIRGLTPHHDNLFSYAAALTVNFLKENNIIVLEMRLCRRIS</sequence>
<dbReference type="Proteomes" id="UP000299102">
    <property type="component" value="Unassembled WGS sequence"/>
</dbReference>
<proteinExistence type="predicted"/>
<keyword evidence="2" id="KW-1185">Reference proteome</keyword>
<evidence type="ECO:0000313" key="1">
    <source>
        <dbReference type="EMBL" id="GBP21584.1"/>
    </source>
</evidence>
<comment type="caution">
    <text evidence="1">The sequence shown here is derived from an EMBL/GenBank/DDBJ whole genome shotgun (WGS) entry which is preliminary data.</text>
</comment>
<gene>
    <name evidence="1" type="ORF">EVAR_9769_1</name>
</gene>
<name>A0A4C1U6K0_EUMVA</name>
<dbReference type="AlphaFoldDB" id="A0A4C1U6K0"/>
<accession>A0A4C1U6K0</accession>
<evidence type="ECO:0000313" key="2">
    <source>
        <dbReference type="Proteomes" id="UP000299102"/>
    </source>
</evidence>
<dbReference type="EMBL" id="BGZK01000130">
    <property type="protein sequence ID" value="GBP21584.1"/>
    <property type="molecule type" value="Genomic_DNA"/>
</dbReference>
<organism evidence="1 2">
    <name type="scientific">Eumeta variegata</name>
    <name type="common">Bagworm moth</name>
    <name type="synonym">Eumeta japonica</name>
    <dbReference type="NCBI Taxonomy" id="151549"/>
    <lineage>
        <taxon>Eukaryota</taxon>
        <taxon>Metazoa</taxon>
        <taxon>Ecdysozoa</taxon>
        <taxon>Arthropoda</taxon>
        <taxon>Hexapoda</taxon>
        <taxon>Insecta</taxon>
        <taxon>Pterygota</taxon>
        <taxon>Neoptera</taxon>
        <taxon>Endopterygota</taxon>
        <taxon>Lepidoptera</taxon>
        <taxon>Glossata</taxon>
        <taxon>Ditrysia</taxon>
        <taxon>Tineoidea</taxon>
        <taxon>Psychidae</taxon>
        <taxon>Oiketicinae</taxon>
        <taxon>Eumeta</taxon>
    </lineage>
</organism>